<name>A0A9D4JYX8_DREPO</name>
<proteinExistence type="predicted"/>
<keyword evidence="3" id="KW-1185">Reference proteome</keyword>
<protein>
    <submittedName>
        <fullName evidence="2">Uncharacterized protein</fullName>
    </submittedName>
</protein>
<evidence type="ECO:0000313" key="3">
    <source>
        <dbReference type="Proteomes" id="UP000828390"/>
    </source>
</evidence>
<gene>
    <name evidence="2" type="ORF">DPMN_127208</name>
</gene>
<sequence>MMMKRTSSRKASLTNRPTSLAKTCLAYFAVWFVTLYKKGTDRTDESDSDYEPKANHQRQ</sequence>
<reference evidence="2" key="1">
    <citation type="journal article" date="2019" name="bioRxiv">
        <title>The Genome of the Zebra Mussel, Dreissena polymorpha: A Resource for Invasive Species Research.</title>
        <authorList>
            <person name="McCartney M.A."/>
            <person name="Auch B."/>
            <person name="Kono T."/>
            <person name="Mallez S."/>
            <person name="Zhang Y."/>
            <person name="Obille A."/>
            <person name="Becker A."/>
            <person name="Abrahante J.E."/>
            <person name="Garbe J."/>
            <person name="Badalamenti J.P."/>
            <person name="Herman A."/>
            <person name="Mangelson H."/>
            <person name="Liachko I."/>
            <person name="Sullivan S."/>
            <person name="Sone E.D."/>
            <person name="Koren S."/>
            <person name="Silverstein K.A.T."/>
            <person name="Beckman K.B."/>
            <person name="Gohl D.M."/>
        </authorList>
    </citation>
    <scope>NUCLEOTIDE SEQUENCE</scope>
    <source>
        <strain evidence="2">Duluth1</strain>
        <tissue evidence="2">Whole animal</tissue>
    </source>
</reference>
<comment type="caution">
    <text evidence="2">The sequence shown here is derived from an EMBL/GenBank/DDBJ whole genome shotgun (WGS) entry which is preliminary data.</text>
</comment>
<dbReference type="Proteomes" id="UP000828390">
    <property type="component" value="Unassembled WGS sequence"/>
</dbReference>
<dbReference type="EMBL" id="JAIWYP010000005">
    <property type="protein sequence ID" value="KAH3825333.1"/>
    <property type="molecule type" value="Genomic_DNA"/>
</dbReference>
<evidence type="ECO:0000256" key="1">
    <source>
        <dbReference type="SAM" id="MobiDB-lite"/>
    </source>
</evidence>
<feature type="region of interest" description="Disordered" evidence="1">
    <location>
        <begin position="40"/>
        <end position="59"/>
    </location>
</feature>
<reference evidence="2" key="2">
    <citation type="submission" date="2020-11" db="EMBL/GenBank/DDBJ databases">
        <authorList>
            <person name="McCartney M.A."/>
            <person name="Auch B."/>
            <person name="Kono T."/>
            <person name="Mallez S."/>
            <person name="Becker A."/>
            <person name="Gohl D.M."/>
            <person name="Silverstein K.A.T."/>
            <person name="Koren S."/>
            <person name="Bechman K.B."/>
            <person name="Herman A."/>
            <person name="Abrahante J.E."/>
            <person name="Garbe J."/>
        </authorList>
    </citation>
    <scope>NUCLEOTIDE SEQUENCE</scope>
    <source>
        <strain evidence="2">Duluth1</strain>
        <tissue evidence="2">Whole animal</tissue>
    </source>
</reference>
<organism evidence="2 3">
    <name type="scientific">Dreissena polymorpha</name>
    <name type="common">Zebra mussel</name>
    <name type="synonym">Mytilus polymorpha</name>
    <dbReference type="NCBI Taxonomy" id="45954"/>
    <lineage>
        <taxon>Eukaryota</taxon>
        <taxon>Metazoa</taxon>
        <taxon>Spiralia</taxon>
        <taxon>Lophotrochozoa</taxon>
        <taxon>Mollusca</taxon>
        <taxon>Bivalvia</taxon>
        <taxon>Autobranchia</taxon>
        <taxon>Heteroconchia</taxon>
        <taxon>Euheterodonta</taxon>
        <taxon>Imparidentia</taxon>
        <taxon>Neoheterodontei</taxon>
        <taxon>Myida</taxon>
        <taxon>Dreissenoidea</taxon>
        <taxon>Dreissenidae</taxon>
        <taxon>Dreissena</taxon>
    </lineage>
</organism>
<dbReference type="AlphaFoldDB" id="A0A9D4JYX8"/>
<accession>A0A9D4JYX8</accession>
<evidence type="ECO:0000313" key="2">
    <source>
        <dbReference type="EMBL" id="KAH3825333.1"/>
    </source>
</evidence>